<comment type="caution">
    <text evidence="11">The sequence shown here is derived from an EMBL/GenBank/DDBJ whole genome shotgun (WGS) entry which is preliminary data.</text>
</comment>
<dbReference type="InterPro" id="IPR036419">
    <property type="entry name" value="Ribosomal_S3_C_sf"/>
</dbReference>
<dbReference type="InterPro" id="IPR015946">
    <property type="entry name" value="KH_dom-like_a/b"/>
</dbReference>
<keyword evidence="4 8" id="KW-0689">Ribosomal protein</keyword>
<dbReference type="Gene3D" id="3.30.1140.32">
    <property type="entry name" value="Ribosomal protein S3, C-terminal domain"/>
    <property type="match status" value="1"/>
</dbReference>
<evidence type="ECO:0000256" key="3">
    <source>
        <dbReference type="ARBA" id="ARBA00022884"/>
    </source>
</evidence>
<dbReference type="HAMAP" id="MF_01309_B">
    <property type="entry name" value="Ribosomal_uS3_B"/>
    <property type="match status" value="1"/>
</dbReference>
<dbReference type="GO" id="GO:0003735">
    <property type="term" value="F:structural constituent of ribosome"/>
    <property type="evidence" value="ECO:0007669"/>
    <property type="project" value="InterPro"/>
</dbReference>
<dbReference type="AlphaFoldDB" id="A0A2H0BYP9"/>
<dbReference type="PROSITE" id="PS00548">
    <property type="entry name" value="RIBOSOMAL_S3"/>
    <property type="match status" value="1"/>
</dbReference>
<dbReference type="SUPFAM" id="SSF54821">
    <property type="entry name" value="Ribosomal protein S3 C-terminal domain"/>
    <property type="match status" value="1"/>
</dbReference>
<evidence type="ECO:0000256" key="1">
    <source>
        <dbReference type="ARBA" id="ARBA00010761"/>
    </source>
</evidence>
<dbReference type="NCBIfam" id="TIGR01009">
    <property type="entry name" value="rpsC_bact"/>
    <property type="match status" value="1"/>
</dbReference>
<evidence type="ECO:0000313" key="12">
    <source>
        <dbReference type="Proteomes" id="UP000231246"/>
    </source>
</evidence>
<comment type="similarity">
    <text evidence="1 8 9">Belongs to the universal ribosomal protein uS3 family.</text>
</comment>
<dbReference type="FunFam" id="3.30.300.20:FF:000001">
    <property type="entry name" value="30S ribosomal protein S3"/>
    <property type="match status" value="1"/>
</dbReference>
<dbReference type="PANTHER" id="PTHR11760:SF19">
    <property type="entry name" value="SMALL RIBOSOMAL SUBUNIT PROTEIN US3C"/>
    <property type="match status" value="1"/>
</dbReference>
<evidence type="ECO:0000256" key="5">
    <source>
        <dbReference type="ARBA" id="ARBA00023274"/>
    </source>
</evidence>
<keyword evidence="2 8" id="KW-0699">rRNA-binding</keyword>
<evidence type="ECO:0000256" key="4">
    <source>
        <dbReference type="ARBA" id="ARBA00022980"/>
    </source>
</evidence>
<evidence type="ECO:0000256" key="6">
    <source>
        <dbReference type="ARBA" id="ARBA00024998"/>
    </source>
</evidence>
<evidence type="ECO:0000256" key="7">
    <source>
        <dbReference type="ARBA" id="ARBA00035257"/>
    </source>
</evidence>
<dbReference type="Gene3D" id="3.30.300.20">
    <property type="match status" value="1"/>
</dbReference>
<accession>A0A2H0BYP9</accession>
<dbReference type="InterPro" id="IPR004044">
    <property type="entry name" value="KH_dom_type_2"/>
</dbReference>
<dbReference type="InterPro" id="IPR001351">
    <property type="entry name" value="Ribosomal_uS3_C"/>
</dbReference>
<evidence type="ECO:0000313" key="11">
    <source>
        <dbReference type="EMBL" id="PIP62160.1"/>
    </source>
</evidence>
<dbReference type="PROSITE" id="PS50823">
    <property type="entry name" value="KH_TYPE_2"/>
    <property type="match status" value="1"/>
</dbReference>
<reference evidence="11 12" key="1">
    <citation type="submission" date="2017-09" db="EMBL/GenBank/DDBJ databases">
        <title>Depth-based differentiation of microbial function through sediment-hosted aquifers and enrichment of novel symbionts in the deep terrestrial subsurface.</title>
        <authorList>
            <person name="Probst A.J."/>
            <person name="Ladd B."/>
            <person name="Jarett J.K."/>
            <person name="Geller-Mcgrath D.E."/>
            <person name="Sieber C.M."/>
            <person name="Emerson J.B."/>
            <person name="Anantharaman K."/>
            <person name="Thomas B.C."/>
            <person name="Malmstrom R."/>
            <person name="Stieglmeier M."/>
            <person name="Klingl A."/>
            <person name="Woyke T."/>
            <person name="Ryan C.M."/>
            <person name="Banfield J.F."/>
        </authorList>
    </citation>
    <scope>NUCLEOTIDE SEQUENCE [LARGE SCALE GENOMIC DNA]</scope>
    <source>
        <strain evidence="11">CG22_combo_CG10-13_8_21_14_all_38_20</strain>
    </source>
</reference>
<evidence type="ECO:0000256" key="9">
    <source>
        <dbReference type="RuleBase" id="RU003624"/>
    </source>
</evidence>
<keyword evidence="3 8" id="KW-0694">RNA-binding</keyword>
<keyword evidence="5 8" id="KW-0687">Ribonucleoprotein</keyword>
<comment type="function">
    <text evidence="6 8">Binds the lower part of the 30S subunit head. Binds mRNA in the 70S ribosome, positioning it for translation.</text>
</comment>
<dbReference type="EMBL" id="PCTA01000003">
    <property type="protein sequence ID" value="PIP62160.1"/>
    <property type="molecule type" value="Genomic_DNA"/>
</dbReference>
<evidence type="ECO:0000256" key="2">
    <source>
        <dbReference type="ARBA" id="ARBA00022730"/>
    </source>
</evidence>
<feature type="domain" description="KH type-2" evidence="10">
    <location>
        <begin position="39"/>
        <end position="112"/>
    </location>
</feature>
<dbReference type="Pfam" id="PF00189">
    <property type="entry name" value="Ribosomal_S3_C"/>
    <property type="match status" value="1"/>
</dbReference>
<gene>
    <name evidence="8" type="primary">rpsC</name>
    <name evidence="11" type="ORF">COW99_00545</name>
</gene>
<dbReference type="InterPro" id="IPR009019">
    <property type="entry name" value="KH_sf_prok-type"/>
</dbReference>
<dbReference type="InterPro" id="IPR057258">
    <property type="entry name" value="Ribosomal_uS3"/>
</dbReference>
<dbReference type="Proteomes" id="UP000231246">
    <property type="component" value="Unassembled WGS sequence"/>
</dbReference>
<evidence type="ECO:0000256" key="8">
    <source>
        <dbReference type="HAMAP-Rule" id="MF_01309"/>
    </source>
</evidence>
<proteinExistence type="inferred from homology"/>
<dbReference type="CDD" id="cd02412">
    <property type="entry name" value="KH-II_30S_S3"/>
    <property type="match status" value="1"/>
</dbReference>
<dbReference type="GO" id="GO:0006412">
    <property type="term" value="P:translation"/>
    <property type="evidence" value="ECO:0007669"/>
    <property type="project" value="UniProtKB-UniRule"/>
</dbReference>
<dbReference type="GO" id="GO:0022627">
    <property type="term" value="C:cytosolic small ribosomal subunit"/>
    <property type="evidence" value="ECO:0007669"/>
    <property type="project" value="TreeGrafter"/>
</dbReference>
<dbReference type="InterPro" id="IPR018280">
    <property type="entry name" value="Ribosomal_uS3_CS"/>
</dbReference>
<protein>
    <recommendedName>
        <fullName evidence="7 8">Small ribosomal subunit protein uS3</fullName>
    </recommendedName>
</protein>
<evidence type="ECO:0000259" key="10">
    <source>
        <dbReference type="PROSITE" id="PS50823"/>
    </source>
</evidence>
<dbReference type="GO" id="GO:0019843">
    <property type="term" value="F:rRNA binding"/>
    <property type="evidence" value="ECO:0007669"/>
    <property type="project" value="UniProtKB-UniRule"/>
</dbReference>
<dbReference type="InterPro" id="IPR005704">
    <property type="entry name" value="Ribosomal_uS3_bac-typ"/>
</dbReference>
<organism evidence="11 12">
    <name type="scientific">Candidatus Roizmanbacteria bacterium CG22_combo_CG10-13_8_21_14_all_38_20</name>
    <dbReference type="NCBI Taxonomy" id="1974862"/>
    <lineage>
        <taxon>Bacteria</taxon>
        <taxon>Candidatus Roizmaniibacteriota</taxon>
    </lineage>
</organism>
<name>A0A2H0BYP9_9BACT</name>
<dbReference type="SUPFAM" id="SSF54814">
    <property type="entry name" value="Prokaryotic type KH domain (KH-domain type II)"/>
    <property type="match status" value="1"/>
</dbReference>
<dbReference type="PANTHER" id="PTHR11760">
    <property type="entry name" value="30S/40S RIBOSOMAL PROTEIN S3"/>
    <property type="match status" value="1"/>
</dbReference>
<dbReference type="Pfam" id="PF07650">
    <property type="entry name" value="KH_2"/>
    <property type="match status" value="1"/>
</dbReference>
<sequence length="211" mass="23573">MGRKVHPKAFRMGEKFTWSSRWFADKRKYKDFLIQDVKLRSALMEKLANAGIAEVVIERSISTVKVVIYVARPGVAIGRGGQNLEIIKKYIMSFFEEGAASAKIEIQVEPVSAPSLNAHLVGKNIAEQIERRIPHRRAVYRAIEQVMGAGAKGVQIMLSGRIRGAEIARVEKYKEGSVPMSTIREEIDFAVVPALTKSGYVGIKVWICRKS</sequence>
<dbReference type="GO" id="GO:0003729">
    <property type="term" value="F:mRNA binding"/>
    <property type="evidence" value="ECO:0007669"/>
    <property type="project" value="UniProtKB-UniRule"/>
</dbReference>
<comment type="subunit">
    <text evidence="8">Part of the 30S ribosomal subunit. Forms a tight complex with proteins S10 and S14.</text>
</comment>